<dbReference type="Gene3D" id="3.40.50.300">
    <property type="entry name" value="P-loop containing nucleotide triphosphate hydrolases"/>
    <property type="match status" value="1"/>
</dbReference>
<protein>
    <submittedName>
        <fullName evidence="2">Leptomycin B resistance protein pmd1-like protein 4</fullName>
    </submittedName>
</protein>
<dbReference type="Proteomes" id="UP000654918">
    <property type="component" value="Unassembled WGS sequence"/>
</dbReference>
<feature type="region of interest" description="Disordered" evidence="1">
    <location>
        <begin position="92"/>
        <end position="115"/>
    </location>
</feature>
<evidence type="ECO:0000313" key="2">
    <source>
        <dbReference type="EMBL" id="KAF6832113.1"/>
    </source>
</evidence>
<feature type="compositionally biased region" description="Low complexity" evidence="1">
    <location>
        <begin position="106"/>
        <end position="115"/>
    </location>
</feature>
<gene>
    <name evidence="2" type="ORF">CPLU01_06359</name>
</gene>
<proteinExistence type="predicted"/>
<keyword evidence="3" id="KW-1185">Reference proteome</keyword>
<dbReference type="InterPro" id="IPR027417">
    <property type="entry name" value="P-loop_NTPase"/>
</dbReference>
<dbReference type="EMBL" id="WIGO01000073">
    <property type="protein sequence ID" value="KAF6832113.1"/>
    <property type="molecule type" value="Genomic_DNA"/>
</dbReference>
<comment type="caution">
    <text evidence="2">The sequence shown here is derived from an EMBL/GenBank/DDBJ whole genome shotgun (WGS) entry which is preliminary data.</text>
</comment>
<evidence type="ECO:0000256" key="1">
    <source>
        <dbReference type="SAM" id="MobiDB-lite"/>
    </source>
</evidence>
<sequence length="115" mass="12275">MHTPSSDAVDFDVVDVCNLHGVAFRDDIAVVRQDNALCDRSAHFNVFIGTHPSPQASRRADDKIEKSCCTANIHETIAVLLHGYDAEGYPKGRRYSASGNVSRPHGAGAEAAPAG</sequence>
<evidence type="ECO:0000313" key="3">
    <source>
        <dbReference type="Proteomes" id="UP000654918"/>
    </source>
</evidence>
<accession>A0A8H6NGL2</accession>
<organism evidence="2 3">
    <name type="scientific">Colletotrichum plurivorum</name>
    <dbReference type="NCBI Taxonomy" id="2175906"/>
    <lineage>
        <taxon>Eukaryota</taxon>
        <taxon>Fungi</taxon>
        <taxon>Dikarya</taxon>
        <taxon>Ascomycota</taxon>
        <taxon>Pezizomycotina</taxon>
        <taxon>Sordariomycetes</taxon>
        <taxon>Hypocreomycetidae</taxon>
        <taxon>Glomerellales</taxon>
        <taxon>Glomerellaceae</taxon>
        <taxon>Colletotrichum</taxon>
        <taxon>Colletotrichum orchidearum species complex</taxon>
    </lineage>
</organism>
<reference evidence="2" key="1">
    <citation type="journal article" date="2020" name="Phytopathology">
        <title>Genome Sequence Resources of Colletotrichum truncatum, C. plurivorum, C. musicola, and C. sojae: Four Species Pathogenic to Soybean (Glycine max).</title>
        <authorList>
            <person name="Rogerio F."/>
            <person name="Boufleur T.R."/>
            <person name="Ciampi-Guillardi M."/>
            <person name="Sukno S.A."/>
            <person name="Thon M.R."/>
            <person name="Massola Junior N.S."/>
            <person name="Baroncelli R."/>
        </authorList>
    </citation>
    <scope>NUCLEOTIDE SEQUENCE</scope>
    <source>
        <strain evidence="2">LFN00145</strain>
    </source>
</reference>
<dbReference type="AlphaFoldDB" id="A0A8H6NGL2"/>
<name>A0A8H6NGL2_9PEZI</name>